<keyword evidence="3 6" id="KW-0808">Transferase</keyword>
<dbReference type="GO" id="GO:0046246">
    <property type="term" value="P:terpene biosynthetic process"/>
    <property type="evidence" value="ECO:0007669"/>
    <property type="project" value="UniProtKB-ARBA"/>
</dbReference>
<dbReference type="Pfam" id="PF26168">
    <property type="entry name" value="Glyco_transf_N"/>
    <property type="match status" value="1"/>
</dbReference>
<dbReference type="InterPro" id="IPR058980">
    <property type="entry name" value="Glyco_transf_N"/>
</dbReference>
<comment type="similarity">
    <text evidence="2">Belongs to the UDP-glycosyltransferase family.</text>
</comment>
<evidence type="ECO:0000256" key="1">
    <source>
        <dbReference type="ARBA" id="ARBA00004721"/>
    </source>
</evidence>
<dbReference type="SUPFAM" id="SSF53756">
    <property type="entry name" value="UDP-Glycosyltransferase/glycogen phosphorylase"/>
    <property type="match status" value="2"/>
</dbReference>
<dbReference type="Gene3D" id="3.40.50.2000">
    <property type="entry name" value="Glycogen Phosphorylase B"/>
    <property type="match status" value="4"/>
</dbReference>
<comment type="pathway">
    <text evidence="1">Secondary metabolite biosynthesis; terpenoid biosynthesis.</text>
</comment>
<dbReference type="AlphaFoldDB" id="A0A977R8Y6"/>
<reference evidence="6" key="1">
    <citation type="journal article" date="2022" name="ACS Synth. Biol.">
        <title>Key Glycosyltransferase Genes of Panax notoginseng: Identification and Engineering Yeast Construction of Rare Ginsenosides.</title>
        <authorList>
            <person name="Jiang Z."/>
            <person name="Gao H."/>
            <person name="Liu R."/>
            <person name="Xia M."/>
            <person name="Lu Y."/>
            <person name="Wang J."/>
            <person name="Chen X."/>
            <person name="Zhang Y."/>
            <person name="Li D."/>
            <person name="Tong Y."/>
            <person name="Liu P."/>
            <person name="Liu Y."/>
            <person name="Luo Y."/>
            <person name="Gao J."/>
            <person name="Yin Y."/>
            <person name="Huang L."/>
            <person name="Gao W."/>
        </authorList>
    </citation>
    <scope>NUCLEOTIDE SEQUENCE</scope>
</reference>
<dbReference type="EMBL" id="OM837154">
    <property type="protein sequence ID" value="UXM20065.1"/>
    <property type="molecule type" value="mRNA"/>
</dbReference>
<dbReference type="FunFam" id="3.40.50.2000:FF:000019">
    <property type="entry name" value="Glycosyltransferase"/>
    <property type="match status" value="2"/>
</dbReference>
<dbReference type="EC" id="2.4.1.1" evidence="6"/>
<dbReference type="PANTHER" id="PTHR11926">
    <property type="entry name" value="GLUCOSYL/GLUCURONOSYL TRANSFERASES"/>
    <property type="match status" value="1"/>
</dbReference>
<protein>
    <submittedName>
        <fullName evidence="6">UGT41</fullName>
        <ecNumber evidence="6">2.4.1.1</ecNumber>
    </submittedName>
</protein>
<dbReference type="InterPro" id="IPR002213">
    <property type="entry name" value="UDP_glucos_trans"/>
</dbReference>
<dbReference type="GO" id="GO:0016135">
    <property type="term" value="P:saponin biosynthetic process"/>
    <property type="evidence" value="ECO:0007669"/>
    <property type="project" value="UniProtKB-ARBA"/>
</dbReference>
<evidence type="ECO:0000313" key="6">
    <source>
        <dbReference type="EMBL" id="UXM20065.1"/>
    </source>
</evidence>
<keyword evidence="4" id="KW-0414">Isoprene biosynthesis</keyword>
<dbReference type="GO" id="GO:0080043">
    <property type="term" value="F:quercetin 3-O-glucosyltransferase activity"/>
    <property type="evidence" value="ECO:0007669"/>
    <property type="project" value="TreeGrafter"/>
</dbReference>
<proteinExistence type="evidence at transcript level"/>
<dbReference type="PANTHER" id="PTHR11926:SF1560">
    <property type="entry name" value="UDP-GLYCOSYLTRANSFERASE 74E1-RELATED"/>
    <property type="match status" value="1"/>
</dbReference>
<dbReference type="GO" id="GO:0004645">
    <property type="term" value="F:1,4-alpha-oligoglucan phosphorylase activity"/>
    <property type="evidence" value="ECO:0007669"/>
    <property type="project" value="UniProtKB-EC"/>
</dbReference>
<evidence type="ECO:0000259" key="5">
    <source>
        <dbReference type="Pfam" id="PF26168"/>
    </source>
</evidence>
<evidence type="ECO:0000256" key="2">
    <source>
        <dbReference type="ARBA" id="ARBA00009995"/>
    </source>
</evidence>
<evidence type="ECO:0000256" key="3">
    <source>
        <dbReference type="ARBA" id="ARBA00022679"/>
    </source>
</evidence>
<name>A0A977R8Y6_9APIA</name>
<evidence type="ECO:0000256" key="4">
    <source>
        <dbReference type="ARBA" id="ARBA00023229"/>
    </source>
</evidence>
<dbReference type="GO" id="GO:0080044">
    <property type="term" value="F:quercetin 7-O-glucosyltransferase activity"/>
    <property type="evidence" value="ECO:0007669"/>
    <property type="project" value="TreeGrafter"/>
</dbReference>
<sequence>MDKQEELTSKPHIMAISFPLQGHMNPVVQFSKRLVSRGIRLTIVTTTTINMHTQLANSINIEHISTDPSEGETPNTIDDYIALFKLSVSKSLPDIITKQKTNGHPIKVLVYDSLMPWALDIAHKFGIQGVSFFTQSCAICAIFYNIHRGTLRIPYDEGSNYVSLPSMPLLEIKDLPSFVYDIGPYQGLLSLSVDQFSNMKKANCVLFNTFDELESEIAKWLSSQWPIKTIGPSIPSMFLDKRLPDDRDYGLSLFKPDAEACIKWLNAKATGSVVYVSFGSIANLGQDHMDEVAWGLLNSSSNFLWVVRETEQNKLPGNFKAEASEKGLVVSWCPQLEVLAHKAVGSFMTHCGWNSTLEALSLGVPMLVMPQWTDQTTNAKYVVDVWRTGVWVKARDKEIFTREDIANCIKDVMDGAKGEELRANAIKWKELAVEAMSEGGSSDKNIDEFISKSTKSKMAKKSHILVIPYPQQGHINPMLQFSKRLASRGLRVTLVTTIAHKTLIQNQPTSPINFEHISDGFNEGQKPDSIELFVQGLKAEWSKSLPKIIEKLKNSGYPVNAVVYDSFTPWILDIAKEIGLYGVCFFTHSCAVSAIYYHTRKGSVKIPVEKGSLICLPAIPDLGIGDLPSFVSDVDSYPAVLRLVLDRFSNFQEADCLFFNTFDKLEDEIAKWLSSQWPIKTIGPSIPSMFLDKRLPDDKDYGLSLFKPDAEACIKWLNAKDTGSVVYVSFGSIANLGQDHMDEVAWGLLNSNSNFLWVVRETEQSKLPSDFMAKAKGKGLVVSWCPQLEVLAHNAVGSFMTHCGWNSTLEALSLGVPMLVMPQWADQSTNAKYVVDVWQTGVRVKDRDKEIFTREDIANRIKDVMDGAKGEELRANAIKGKELAVEAMSEGGSSDKNIDEFISKVISTTT</sequence>
<accession>A0A977R8Y6</accession>
<dbReference type="Pfam" id="PF00201">
    <property type="entry name" value="UDPGT"/>
    <property type="match status" value="2"/>
</dbReference>
<feature type="domain" description="Glycosyltransferase N-terminal" evidence="5">
    <location>
        <begin position="464"/>
        <end position="501"/>
    </location>
</feature>
<organism evidence="6">
    <name type="scientific">Panax notoginseng</name>
    <name type="common">notoginseng</name>
    <dbReference type="NCBI Taxonomy" id="44586"/>
    <lineage>
        <taxon>Eukaryota</taxon>
        <taxon>Viridiplantae</taxon>
        <taxon>Streptophyta</taxon>
        <taxon>Embryophyta</taxon>
        <taxon>Tracheophyta</taxon>
        <taxon>Spermatophyta</taxon>
        <taxon>Magnoliopsida</taxon>
        <taxon>eudicotyledons</taxon>
        <taxon>Gunneridae</taxon>
        <taxon>Pentapetalae</taxon>
        <taxon>asterids</taxon>
        <taxon>campanulids</taxon>
        <taxon>Apiales</taxon>
        <taxon>Araliaceae</taxon>
        <taxon>Panax</taxon>
    </lineage>
</organism>
<dbReference type="CDD" id="cd03784">
    <property type="entry name" value="GT1_Gtf-like"/>
    <property type="match status" value="2"/>
</dbReference>
<keyword evidence="6" id="KW-0328">Glycosyltransferase</keyword>